<proteinExistence type="inferred from homology"/>
<dbReference type="InterPro" id="IPR005101">
    <property type="entry name" value="Cryptochr/Photolyase_FAD-bd"/>
</dbReference>
<dbReference type="GO" id="GO:0000719">
    <property type="term" value="P:photoreactive repair"/>
    <property type="evidence" value="ECO:0007669"/>
    <property type="project" value="UniProtKB-ARBA"/>
</dbReference>
<dbReference type="InterPro" id="IPR036134">
    <property type="entry name" value="Crypto/Photolyase_FAD-like_sf"/>
</dbReference>
<evidence type="ECO:0000256" key="2">
    <source>
        <dbReference type="ARBA" id="ARBA00013149"/>
    </source>
</evidence>
<evidence type="ECO:0000259" key="11">
    <source>
        <dbReference type="PROSITE" id="PS51645"/>
    </source>
</evidence>
<evidence type="ECO:0000256" key="7">
    <source>
        <dbReference type="ARBA" id="ARBA00033999"/>
    </source>
</evidence>
<feature type="binding site" evidence="8">
    <location>
        <position position="221"/>
    </location>
    <ligand>
        <name>FAD</name>
        <dbReference type="ChEBI" id="CHEBI:57692"/>
    </ligand>
</feature>
<feature type="binding site" evidence="8">
    <location>
        <position position="270"/>
    </location>
    <ligand>
        <name>FAD</name>
        <dbReference type="ChEBI" id="CHEBI:57692"/>
    </ligand>
</feature>
<name>A0A2S5R7E4_9PROT</name>
<dbReference type="InterPro" id="IPR006050">
    <property type="entry name" value="DNA_photolyase_N"/>
</dbReference>
<dbReference type="GO" id="GO:0071949">
    <property type="term" value="F:FAD binding"/>
    <property type="evidence" value="ECO:0007669"/>
    <property type="project" value="TreeGrafter"/>
</dbReference>
<dbReference type="RefSeq" id="WP_104207243.1">
    <property type="nucleotide sequence ID" value="NZ_PHHC01000125.1"/>
</dbReference>
<dbReference type="Gene3D" id="1.10.579.10">
    <property type="entry name" value="DNA Cyclobutane Dipyrimidine Photolyase, subunit A, domain 3"/>
    <property type="match status" value="1"/>
</dbReference>
<evidence type="ECO:0000256" key="4">
    <source>
        <dbReference type="ARBA" id="ARBA00022630"/>
    </source>
</evidence>
<organism evidence="12 13">
    <name type="scientific">Holospora curviuscula</name>
    <dbReference type="NCBI Taxonomy" id="1082868"/>
    <lineage>
        <taxon>Bacteria</taxon>
        <taxon>Pseudomonadati</taxon>
        <taxon>Pseudomonadota</taxon>
        <taxon>Alphaproteobacteria</taxon>
        <taxon>Holosporales</taxon>
        <taxon>Holosporaceae</taxon>
        <taxon>Holospora</taxon>
    </lineage>
</organism>
<reference evidence="12 13" key="1">
    <citation type="submission" date="2017-11" db="EMBL/GenBank/DDBJ databases">
        <title>Comparative genomic analysis of Holospora spp., intranuclear symbionts of paramecia.</title>
        <authorList>
            <person name="Garushyants S.K."/>
            <person name="Beliavskaya A."/>
            <person name="Malko D.B."/>
            <person name="Logacheva M.D."/>
            <person name="Rautian M.S."/>
            <person name="Gelfand M.S."/>
        </authorList>
    </citation>
    <scope>NUCLEOTIDE SEQUENCE [LARGE SCALE GENOMIC DNA]</scope>
    <source>
        <strain evidence="13">02AZ16</strain>
    </source>
</reference>
<comment type="similarity">
    <text evidence="10">Belongs to the DNA photolyase family.</text>
</comment>
<keyword evidence="13" id="KW-1185">Reference proteome</keyword>
<evidence type="ECO:0000256" key="1">
    <source>
        <dbReference type="ARBA" id="ARBA00001932"/>
    </source>
</evidence>
<dbReference type="GO" id="GO:0032922">
    <property type="term" value="P:circadian regulation of gene expression"/>
    <property type="evidence" value="ECO:0007669"/>
    <property type="project" value="TreeGrafter"/>
</dbReference>
<comment type="caution">
    <text evidence="12">The sequence shown here is derived from an EMBL/GenBank/DDBJ whole genome shotgun (WGS) entry which is preliminary data.</text>
</comment>
<dbReference type="GO" id="GO:0003677">
    <property type="term" value="F:DNA binding"/>
    <property type="evidence" value="ECO:0007669"/>
    <property type="project" value="TreeGrafter"/>
</dbReference>
<dbReference type="EMBL" id="PHHC01000125">
    <property type="protein sequence ID" value="PPE03238.1"/>
    <property type="molecule type" value="Genomic_DNA"/>
</dbReference>
<comment type="catalytic activity">
    <reaction evidence="7">
        <text>cyclobutadipyrimidine (in DNA) = 2 pyrimidine residues (in DNA).</text>
        <dbReference type="EC" id="4.1.99.3"/>
    </reaction>
</comment>
<dbReference type="PRINTS" id="PR00147">
    <property type="entry name" value="DNAPHOTLYASE"/>
</dbReference>
<comment type="cofactor">
    <cofactor evidence="8">
        <name>FAD</name>
        <dbReference type="ChEBI" id="CHEBI:57692"/>
    </cofactor>
    <text evidence="8">Binds 1 FAD per subunit.</text>
</comment>
<feature type="site" description="Electron transfer via tryptophanyl radical" evidence="9">
    <location>
        <position position="357"/>
    </location>
</feature>
<dbReference type="FunFam" id="1.10.579.10:FF:000003">
    <property type="entry name" value="Deoxyribodipyrimidine photo-lyase"/>
    <property type="match status" value="1"/>
</dbReference>
<gene>
    <name evidence="12" type="ORF">HCUR_01319</name>
</gene>
<feature type="site" description="Electron transfer via tryptophanyl radical" evidence="9">
    <location>
        <position position="304"/>
    </location>
</feature>
<keyword evidence="4 8" id="KW-0285">Flavoprotein</keyword>
<dbReference type="SUPFAM" id="SSF52425">
    <property type="entry name" value="Cryptochrome/photolyase, N-terminal domain"/>
    <property type="match status" value="1"/>
</dbReference>
<dbReference type="Proteomes" id="UP000239425">
    <property type="component" value="Unassembled WGS sequence"/>
</dbReference>
<dbReference type="AlphaFoldDB" id="A0A2S5R7E4"/>
<dbReference type="EC" id="4.1.99.3" evidence="2"/>
<evidence type="ECO:0000313" key="12">
    <source>
        <dbReference type="EMBL" id="PPE03238.1"/>
    </source>
</evidence>
<dbReference type="Pfam" id="PF00875">
    <property type="entry name" value="DNA_photolyase"/>
    <property type="match status" value="1"/>
</dbReference>
<evidence type="ECO:0000256" key="5">
    <source>
        <dbReference type="ARBA" id="ARBA00022827"/>
    </source>
</evidence>
<dbReference type="PANTHER" id="PTHR11455">
    <property type="entry name" value="CRYPTOCHROME"/>
    <property type="match status" value="1"/>
</dbReference>
<evidence type="ECO:0000256" key="3">
    <source>
        <dbReference type="ARBA" id="ARBA00014046"/>
    </source>
</evidence>
<dbReference type="GO" id="GO:0005737">
    <property type="term" value="C:cytoplasm"/>
    <property type="evidence" value="ECO:0007669"/>
    <property type="project" value="TreeGrafter"/>
</dbReference>
<feature type="binding site" evidence="8">
    <location>
        <begin position="233"/>
        <end position="237"/>
    </location>
    <ligand>
        <name>FAD</name>
        <dbReference type="ChEBI" id="CHEBI:57692"/>
    </ligand>
</feature>
<evidence type="ECO:0000256" key="9">
    <source>
        <dbReference type="PIRSR" id="PIRSR602081-2"/>
    </source>
</evidence>
<dbReference type="PROSITE" id="PS00394">
    <property type="entry name" value="DNA_PHOTOLYASES_1_1"/>
    <property type="match status" value="1"/>
</dbReference>
<dbReference type="InterPro" id="IPR002081">
    <property type="entry name" value="Cryptochrome/DNA_photolyase_1"/>
</dbReference>
<keyword evidence="12" id="KW-0456">Lyase</keyword>
<feature type="domain" description="Photolyase/cryptochrome alpha/beta" evidence="11">
    <location>
        <begin position="4"/>
        <end position="129"/>
    </location>
</feature>
<feature type="site" description="Electron transfer via tryptophanyl radical" evidence="9">
    <location>
        <position position="380"/>
    </location>
</feature>
<dbReference type="GO" id="GO:0043153">
    <property type="term" value="P:entrainment of circadian clock by photoperiod"/>
    <property type="evidence" value="ECO:0007669"/>
    <property type="project" value="TreeGrafter"/>
</dbReference>
<dbReference type="InterPro" id="IPR014729">
    <property type="entry name" value="Rossmann-like_a/b/a_fold"/>
</dbReference>
<feature type="binding site" evidence="8">
    <location>
        <begin position="370"/>
        <end position="372"/>
    </location>
    <ligand>
        <name>FAD</name>
        <dbReference type="ChEBI" id="CHEBI:57692"/>
    </ligand>
</feature>
<accession>A0A2S5R7E4</accession>
<dbReference type="Gene3D" id="3.40.50.620">
    <property type="entry name" value="HUPs"/>
    <property type="match status" value="1"/>
</dbReference>
<dbReference type="SUPFAM" id="SSF48173">
    <property type="entry name" value="Cryptochrome/photolyase FAD-binding domain"/>
    <property type="match status" value="1"/>
</dbReference>
<dbReference type="PANTHER" id="PTHR11455:SF18">
    <property type="entry name" value="SI:CH1073-390K14.1"/>
    <property type="match status" value="1"/>
</dbReference>
<dbReference type="Gene3D" id="1.25.40.80">
    <property type="match status" value="1"/>
</dbReference>
<evidence type="ECO:0000256" key="8">
    <source>
        <dbReference type="PIRSR" id="PIRSR602081-1"/>
    </source>
</evidence>
<sequence length="478" mass="56008">MKQCISIFWFRQDLRLTDNPGLLEASRLGKVLPIYILDDLAPSSFKSGSASKIYLHYSLERLNETLRDHLNIYIGTPEKIILQLIQQYNVEHLFWNHCYEPWTVLCDEAIEKILRDLKINYTIFNGSYLWVPKDINKEDGGYYKVFSAYKKKVCSLEPRSPLPKPEHLILMRDHENNTRLADLKLTSNVSWRDKIEKYWDFGEESAMNKLNNFLRNGLPGYKKERDYPGRKNTSHLSVNLHFGEISPYQIWHSVKAIDPLKVCSADKEHFLSEVIWREFSCYLLTHFKKLPFDNFQTKFNAFPWKDNTRFLEAWRSGTTGYPVVDAGMRQLWQTGYMHNRVRMIVASFLVKNLMIHWHHGRDWFWECLVDGDLANNSASWQWVAGCGADAAPYFRIFNPILQGEKFDPDGEYTKKFVPELEHLPNTYVFSPWKAPEAVLKDAGITLGQSYPLPIVDMEHSRNTALESYRRLPSMEIMV</sequence>
<dbReference type="InterPro" id="IPR018394">
    <property type="entry name" value="DNA_photolyase_1_CS_C"/>
</dbReference>
<dbReference type="GO" id="GO:0003904">
    <property type="term" value="F:deoxyribodipyrimidine photo-lyase activity"/>
    <property type="evidence" value="ECO:0007669"/>
    <property type="project" value="UniProtKB-EC"/>
</dbReference>
<comment type="cofactor">
    <cofactor evidence="1">
        <name>(6R)-5,10-methylene-5,6,7,8-tetrahydrofolate</name>
        <dbReference type="ChEBI" id="CHEBI:15636"/>
    </cofactor>
</comment>
<dbReference type="InterPro" id="IPR036155">
    <property type="entry name" value="Crypto/Photolyase_N_sf"/>
</dbReference>
<evidence type="ECO:0000256" key="10">
    <source>
        <dbReference type="RuleBase" id="RU004182"/>
    </source>
</evidence>
<dbReference type="PROSITE" id="PS51645">
    <property type="entry name" value="PHR_CRY_ALPHA_BETA"/>
    <property type="match status" value="1"/>
</dbReference>
<dbReference type="OrthoDB" id="9772484at2"/>
<dbReference type="Pfam" id="PF03441">
    <property type="entry name" value="FAD_binding_7"/>
    <property type="match status" value="1"/>
</dbReference>
<keyword evidence="5 8" id="KW-0274">FAD</keyword>
<evidence type="ECO:0000256" key="6">
    <source>
        <dbReference type="ARBA" id="ARBA00022991"/>
    </source>
</evidence>
<evidence type="ECO:0000313" key="13">
    <source>
        <dbReference type="Proteomes" id="UP000239425"/>
    </source>
</evidence>
<protein>
    <recommendedName>
        <fullName evidence="3">Deoxyribodipyrimidine photo-lyase</fullName>
        <ecNumber evidence="2">4.1.99.3</ecNumber>
    </recommendedName>
</protein>
<keyword evidence="6 10" id="KW-0157">Chromophore</keyword>